<feature type="transmembrane region" description="Helical" evidence="11">
    <location>
        <begin position="40"/>
        <end position="59"/>
    </location>
</feature>
<keyword evidence="9 11" id="KW-0472">Membrane</keyword>
<protein>
    <submittedName>
        <fullName evidence="12">Oidioi.mRNA.OKI2018_I69.chr2.g4813.t1.cds</fullName>
    </submittedName>
</protein>
<evidence type="ECO:0000313" key="13">
    <source>
        <dbReference type="Proteomes" id="UP001158576"/>
    </source>
</evidence>
<evidence type="ECO:0000256" key="9">
    <source>
        <dbReference type="ARBA" id="ARBA00023136"/>
    </source>
</evidence>
<accession>A0ABN7T033</accession>
<dbReference type="InterPro" id="IPR006187">
    <property type="entry name" value="Claudin"/>
</dbReference>
<dbReference type="Proteomes" id="UP001158576">
    <property type="component" value="Chromosome 2"/>
</dbReference>
<comment type="subcellular location">
    <subcellularLocation>
        <location evidence="1">Cell junction</location>
        <location evidence="1">Tight junction</location>
    </subcellularLocation>
    <subcellularLocation>
        <location evidence="2">Cell membrane</location>
        <topology evidence="2">Multi-pass membrane protein</topology>
    </subcellularLocation>
</comment>
<sequence>MSNRAKSHSSENIINPNYSTEYDEEEDEDEFSSFWAFNSLLGLLAAIGMALLIVFPYWVETDLHESSSLLGDVRVFKGFWTQCLTRMESQWQCAYYSFNGHFSMKSIQGLQLCSVLSATFIWISWTLSFYGGQYLKILENEKTKAWLVLAGGIIALFGIVFWWMMIGLLSDVVSDEYERELYFDSQVAVPMPSYPSHSISRRSSSGGGAVFSSDDFKFRQGTCFYIALPVGILATINMVLLLVEGITRVKNAPEEEEESYRKGSTPSDQQNLLKEVTPIYSESSIESIKQQRVDVQEAEERNWI</sequence>
<evidence type="ECO:0000256" key="3">
    <source>
        <dbReference type="ARBA" id="ARBA00008295"/>
    </source>
</evidence>
<feature type="region of interest" description="Disordered" evidence="10">
    <location>
        <begin position="253"/>
        <end position="272"/>
    </location>
</feature>
<evidence type="ECO:0000256" key="10">
    <source>
        <dbReference type="SAM" id="MobiDB-lite"/>
    </source>
</evidence>
<keyword evidence="5" id="KW-1003">Cell membrane</keyword>
<keyword evidence="7" id="KW-0965">Cell junction</keyword>
<feature type="transmembrane region" description="Helical" evidence="11">
    <location>
        <begin position="224"/>
        <end position="243"/>
    </location>
</feature>
<evidence type="ECO:0000256" key="4">
    <source>
        <dbReference type="ARBA" id="ARBA00022427"/>
    </source>
</evidence>
<keyword evidence="4" id="KW-0796">Tight junction</keyword>
<evidence type="ECO:0000313" key="12">
    <source>
        <dbReference type="EMBL" id="CAG5110404.1"/>
    </source>
</evidence>
<keyword evidence="6 11" id="KW-0812">Transmembrane</keyword>
<feature type="transmembrane region" description="Helical" evidence="11">
    <location>
        <begin position="144"/>
        <end position="165"/>
    </location>
</feature>
<evidence type="ECO:0000256" key="5">
    <source>
        <dbReference type="ARBA" id="ARBA00022475"/>
    </source>
</evidence>
<gene>
    <name evidence="12" type="ORF">OKIOD_LOCUS13578</name>
</gene>
<evidence type="ECO:0000256" key="2">
    <source>
        <dbReference type="ARBA" id="ARBA00004651"/>
    </source>
</evidence>
<dbReference type="PANTHER" id="PTHR12002">
    <property type="entry name" value="CLAUDIN"/>
    <property type="match status" value="1"/>
</dbReference>
<evidence type="ECO:0000256" key="1">
    <source>
        <dbReference type="ARBA" id="ARBA00004435"/>
    </source>
</evidence>
<evidence type="ECO:0000256" key="6">
    <source>
        <dbReference type="ARBA" id="ARBA00022692"/>
    </source>
</evidence>
<dbReference type="EMBL" id="OU015567">
    <property type="protein sequence ID" value="CAG5110404.1"/>
    <property type="molecule type" value="Genomic_DNA"/>
</dbReference>
<feature type="transmembrane region" description="Helical" evidence="11">
    <location>
        <begin position="109"/>
        <end position="132"/>
    </location>
</feature>
<keyword evidence="13" id="KW-1185">Reference proteome</keyword>
<evidence type="ECO:0000256" key="7">
    <source>
        <dbReference type="ARBA" id="ARBA00022949"/>
    </source>
</evidence>
<evidence type="ECO:0000256" key="8">
    <source>
        <dbReference type="ARBA" id="ARBA00022989"/>
    </source>
</evidence>
<name>A0ABN7T033_OIKDI</name>
<dbReference type="Gene3D" id="1.20.140.150">
    <property type="match status" value="1"/>
</dbReference>
<evidence type="ECO:0000256" key="11">
    <source>
        <dbReference type="SAM" id="Phobius"/>
    </source>
</evidence>
<feature type="compositionally biased region" description="Polar residues" evidence="10">
    <location>
        <begin position="262"/>
        <end position="272"/>
    </location>
</feature>
<proteinExistence type="inferred from homology"/>
<organism evidence="12 13">
    <name type="scientific">Oikopleura dioica</name>
    <name type="common">Tunicate</name>
    <dbReference type="NCBI Taxonomy" id="34765"/>
    <lineage>
        <taxon>Eukaryota</taxon>
        <taxon>Metazoa</taxon>
        <taxon>Chordata</taxon>
        <taxon>Tunicata</taxon>
        <taxon>Appendicularia</taxon>
        <taxon>Copelata</taxon>
        <taxon>Oikopleuridae</taxon>
        <taxon>Oikopleura</taxon>
    </lineage>
</organism>
<reference evidence="12 13" key="1">
    <citation type="submission" date="2021-04" db="EMBL/GenBank/DDBJ databases">
        <authorList>
            <person name="Bliznina A."/>
        </authorList>
    </citation>
    <scope>NUCLEOTIDE SEQUENCE [LARGE SCALE GENOMIC DNA]</scope>
</reference>
<keyword evidence="8 11" id="KW-1133">Transmembrane helix</keyword>
<comment type="similarity">
    <text evidence="3">Belongs to the claudin family.</text>
</comment>